<accession>A0AAV4VK23</accession>
<name>A0AAV4VK23_CAEEX</name>
<keyword evidence="2" id="KW-1185">Reference proteome</keyword>
<sequence length="84" mass="9396">MPVKEEIQLLNNEAHQKLNQFDKTTFREKSNYTPATITTKHCLSVTTKSDIINPLERSPSTASLFHHSYKSSSAPVPTLSLSAH</sequence>
<dbReference type="EMBL" id="BPLR01014698">
    <property type="protein sequence ID" value="GIY70637.1"/>
    <property type="molecule type" value="Genomic_DNA"/>
</dbReference>
<evidence type="ECO:0000313" key="2">
    <source>
        <dbReference type="Proteomes" id="UP001054945"/>
    </source>
</evidence>
<gene>
    <name evidence="1" type="ORF">CEXT_204841</name>
</gene>
<reference evidence="1 2" key="1">
    <citation type="submission" date="2021-06" db="EMBL/GenBank/DDBJ databases">
        <title>Caerostris extrusa draft genome.</title>
        <authorList>
            <person name="Kono N."/>
            <person name="Arakawa K."/>
        </authorList>
    </citation>
    <scope>NUCLEOTIDE SEQUENCE [LARGE SCALE GENOMIC DNA]</scope>
</reference>
<evidence type="ECO:0000313" key="1">
    <source>
        <dbReference type="EMBL" id="GIY70637.1"/>
    </source>
</evidence>
<protein>
    <submittedName>
        <fullName evidence="1">Uncharacterized protein</fullName>
    </submittedName>
</protein>
<organism evidence="1 2">
    <name type="scientific">Caerostris extrusa</name>
    <name type="common">Bark spider</name>
    <name type="synonym">Caerostris bankana</name>
    <dbReference type="NCBI Taxonomy" id="172846"/>
    <lineage>
        <taxon>Eukaryota</taxon>
        <taxon>Metazoa</taxon>
        <taxon>Ecdysozoa</taxon>
        <taxon>Arthropoda</taxon>
        <taxon>Chelicerata</taxon>
        <taxon>Arachnida</taxon>
        <taxon>Araneae</taxon>
        <taxon>Araneomorphae</taxon>
        <taxon>Entelegynae</taxon>
        <taxon>Araneoidea</taxon>
        <taxon>Araneidae</taxon>
        <taxon>Caerostris</taxon>
    </lineage>
</organism>
<proteinExistence type="predicted"/>
<dbReference type="AlphaFoldDB" id="A0AAV4VK23"/>
<dbReference type="Proteomes" id="UP001054945">
    <property type="component" value="Unassembled WGS sequence"/>
</dbReference>
<comment type="caution">
    <text evidence="1">The sequence shown here is derived from an EMBL/GenBank/DDBJ whole genome shotgun (WGS) entry which is preliminary data.</text>
</comment>